<evidence type="ECO:0000256" key="6">
    <source>
        <dbReference type="ARBA" id="ARBA00022989"/>
    </source>
</evidence>
<feature type="transmembrane region" description="Helical" evidence="8">
    <location>
        <begin position="133"/>
        <end position="155"/>
    </location>
</feature>
<evidence type="ECO:0000256" key="3">
    <source>
        <dbReference type="ARBA" id="ARBA00022448"/>
    </source>
</evidence>
<feature type="transmembrane region" description="Helical" evidence="8">
    <location>
        <begin position="209"/>
        <end position="230"/>
    </location>
</feature>
<gene>
    <name evidence="9" type="ORF">VSH64_15995</name>
</gene>
<sequence length="356" mass="35752">MTVRASARERVPVLRRAPLWALAVVLIVVLLTSMVIAIGIGPVAVPVGDVVDAVTRHLGGAGPAGRYDFIVWELRVPRVLQGAAVGAGLAVAGLLTQAMTGNPLGDPYVLGLSSGAAVGAVLVLTTAGSAVLGVLTVPVAAFLGALAAATLVFALARNGSRTPPARLVMTGIALAQLLSGVVSFLLLTTQNSNAQQQVLFWLLGSLAGTQWPLASVGAVAIGLLIVAAAAGSSRLNLLVLGDDGAAALGLNSSRLRLVLLVLVTLLTGTAVAVAGSIGFLGLVVPNLTRLLVGADHRRAVPVGALLGALILVWADTAARVVLAPTETPIGILTAVFGVPVFLLVLRRSATGTAGLT</sequence>
<feature type="transmembrane region" description="Helical" evidence="8">
    <location>
        <begin position="20"/>
        <end position="45"/>
    </location>
</feature>
<organism evidence="9 10">
    <name type="scientific">Amycolatopsis rhabdoformis</name>
    <dbReference type="NCBI Taxonomy" id="1448059"/>
    <lineage>
        <taxon>Bacteria</taxon>
        <taxon>Bacillati</taxon>
        <taxon>Actinomycetota</taxon>
        <taxon>Actinomycetes</taxon>
        <taxon>Pseudonocardiales</taxon>
        <taxon>Pseudonocardiaceae</taxon>
        <taxon>Amycolatopsis</taxon>
    </lineage>
</organism>
<keyword evidence="5 8" id="KW-0812">Transmembrane</keyword>
<feature type="transmembrane region" description="Helical" evidence="8">
    <location>
        <begin position="167"/>
        <end position="189"/>
    </location>
</feature>
<dbReference type="EMBL" id="CP142149">
    <property type="protein sequence ID" value="WSE33590.1"/>
    <property type="molecule type" value="Genomic_DNA"/>
</dbReference>
<accession>A0ABZ1IGK3</accession>
<comment type="subcellular location">
    <subcellularLocation>
        <location evidence="1">Cell membrane</location>
        <topology evidence="1">Multi-pass membrane protein</topology>
    </subcellularLocation>
</comment>
<keyword evidence="7 8" id="KW-0472">Membrane</keyword>
<evidence type="ECO:0000313" key="9">
    <source>
        <dbReference type="EMBL" id="WSE33590.1"/>
    </source>
</evidence>
<keyword evidence="3" id="KW-0813">Transport</keyword>
<evidence type="ECO:0000256" key="7">
    <source>
        <dbReference type="ARBA" id="ARBA00023136"/>
    </source>
</evidence>
<reference evidence="9 10" key="1">
    <citation type="journal article" date="2015" name="Int. J. Syst. Evol. Microbiol.">
        <title>Amycolatopsis rhabdoformis sp. nov., an actinomycete isolated from a tropical forest soil.</title>
        <authorList>
            <person name="Souza W.R."/>
            <person name="Silva R.E."/>
            <person name="Goodfellow M."/>
            <person name="Busarakam K."/>
            <person name="Figueiro F.S."/>
            <person name="Ferreira D."/>
            <person name="Rodrigues-Filho E."/>
            <person name="Moraes L.A.B."/>
            <person name="Zucchi T.D."/>
        </authorList>
    </citation>
    <scope>NUCLEOTIDE SEQUENCE [LARGE SCALE GENOMIC DNA]</scope>
    <source>
        <strain evidence="9 10">NCIMB 14900</strain>
    </source>
</reference>
<dbReference type="SUPFAM" id="SSF81345">
    <property type="entry name" value="ABC transporter involved in vitamin B12 uptake, BtuC"/>
    <property type="match status" value="1"/>
</dbReference>
<evidence type="ECO:0000256" key="5">
    <source>
        <dbReference type="ARBA" id="ARBA00022692"/>
    </source>
</evidence>
<dbReference type="Gene3D" id="1.10.3470.10">
    <property type="entry name" value="ABC transporter involved in vitamin B12 uptake, BtuC"/>
    <property type="match status" value="1"/>
</dbReference>
<dbReference type="PANTHER" id="PTHR30472">
    <property type="entry name" value="FERRIC ENTEROBACTIN TRANSPORT SYSTEM PERMEASE PROTEIN"/>
    <property type="match status" value="1"/>
</dbReference>
<feature type="transmembrane region" description="Helical" evidence="8">
    <location>
        <begin position="108"/>
        <end position="127"/>
    </location>
</feature>
<dbReference type="InterPro" id="IPR000522">
    <property type="entry name" value="ABC_transptr_permease_BtuC"/>
</dbReference>
<keyword evidence="4" id="KW-1003">Cell membrane</keyword>
<evidence type="ECO:0000256" key="2">
    <source>
        <dbReference type="ARBA" id="ARBA00007935"/>
    </source>
</evidence>
<comment type="similarity">
    <text evidence="2">Belongs to the binding-protein-dependent transport system permease family. FecCD subfamily.</text>
</comment>
<feature type="transmembrane region" description="Helical" evidence="8">
    <location>
        <begin position="79"/>
        <end position="96"/>
    </location>
</feature>
<feature type="transmembrane region" description="Helical" evidence="8">
    <location>
        <begin position="302"/>
        <end position="322"/>
    </location>
</feature>
<proteinExistence type="inferred from homology"/>
<dbReference type="Proteomes" id="UP001330812">
    <property type="component" value="Chromosome"/>
</dbReference>
<dbReference type="Pfam" id="PF01032">
    <property type="entry name" value="FecCD"/>
    <property type="match status" value="1"/>
</dbReference>
<keyword evidence="10" id="KW-1185">Reference proteome</keyword>
<feature type="transmembrane region" description="Helical" evidence="8">
    <location>
        <begin position="257"/>
        <end position="282"/>
    </location>
</feature>
<evidence type="ECO:0000256" key="1">
    <source>
        <dbReference type="ARBA" id="ARBA00004651"/>
    </source>
</evidence>
<keyword evidence="6 8" id="KW-1133">Transmembrane helix</keyword>
<dbReference type="CDD" id="cd06550">
    <property type="entry name" value="TM_ABC_iron-siderophores_like"/>
    <property type="match status" value="1"/>
</dbReference>
<feature type="transmembrane region" description="Helical" evidence="8">
    <location>
        <begin position="329"/>
        <end position="349"/>
    </location>
</feature>
<name>A0ABZ1IGK3_9PSEU</name>
<dbReference type="PANTHER" id="PTHR30472:SF67">
    <property type="entry name" value="PERMEASE OF ABC TRANSPORTER-RELATED"/>
    <property type="match status" value="1"/>
</dbReference>
<dbReference type="RefSeq" id="WP_326836389.1">
    <property type="nucleotide sequence ID" value="NZ_CP142149.1"/>
</dbReference>
<evidence type="ECO:0000256" key="8">
    <source>
        <dbReference type="SAM" id="Phobius"/>
    </source>
</evidence>
<evidence type="ECO:0000313" key="10">
    <source>
        <dbReference type="Proteomes" id="UP001330812"/>
    </source>
</evidence>
<dbReference type="InterPro" id="IPR037294">
    <property type="entry name" value="ABC_BtuC-like"/>
</dbReference>
<evidence type="ECO:0000256" key="4">
    <source>
        <dbReference type="ARBA" id="ARBA00022475"/>
    </source>
</evidence>
<protein>
    <submittedName>
        <fullName evidence="9">Iron ABC transporter permease</fullName>
    </submittedName>
</protein>